<evidence type="ECO:0000256" key="2">
    <source>
        <dbReference type="SAM" id="Phobius"/>
    </source>
</evidence>
<accession>A0AAW2W4G4</accession>
<protein>
    <submittedName>
        <fullName evidence="4">RING finger protein</fullName>
    </submittedName>
</protein>
<dbReference type="EMBL" id="JACGWJ010000002">
    <property type="protein sequence ID" value="KAL0436570.1"/>
    <property type="molecule type" value="Genomic_DNA"/>
</dbReference>
<evidence type="ECO:0000313" key="4">
    <source>
        <dbReference type="EMBL" id="KAL0436570.1"/>
    </source>
</evidence>
<keyword evidence="1" id="KW-0479">Metal-binding</keyword>
<dbReference type="GO" id="GO:0016567">
    <property type="term" value="P:protein ubiquitination"/>
    <property type="evidence" value="ECO:0007669"/>
    <property type="project" value="TreeGrafter"/>
</dbReference>
<dbReference type="InterPro" id="IPR001841">
    <property type="entry name" value="Znf_RING"/>
</dbReference>
<dbReference type="AlphaFoldDB" id="A0AAW2W4G4"/>
<feature type="domain" description="RING-type" evidence="3">
    <location>
        <begin position="92"/>
        <end position="134"/>
    </location>
</feature>
<sequence>MGFVGDLAALILFGVAALITLVIYLVEYLITRMTDDYEQDPETRWRREIALTIVSTDPRPPERRSEVAGKDELVLEKYFQENAKDDYDIGGCVICLEEYKDGDTRAVITACSHRFHAVCIKTWLVQNDTCPLCRTLVV</sequence>
<evidence type="ECO:0000256" key="1">
    <source>
        <dbReference type="PROSITE-ProRule" id="PRU00175"/>
    </source>
</evidence>
<dbReference type="Pfam" id="PF13639">
    <property type="entry name" value="zf-RING_2"/>
    <property type="match status" value="1"/>
</dbReference>
<dbReference type="GO" id="GO:0008270">
    <property type="term" value="F:zinc ion binding"/>
    <property type="evidence" value="ECO:0007669"/>
    <property type="project" value="UniProtKB-KW"/>
</dbReference>
<dbReference type="PANTHER" id="PTHR45676">
    <property type="entry name" value="RING-H2 FINGER PROTEIN ATL51-RELATED"/>
    <property type="match status" value="1"/>
</dbReference>
<keyword evidence="2" id="KW-1133">Transmembrane helix</keyword>
<proteinExistence type="predicted"/>
<dbReference type="Gene3D" id="3.30.40.10">
    <property type="entry name" value="Zinc/RING finger domain, C3HC4 (zinc finger)"/>
    <property type="match status" value="1"/>
</dbReference>
<gene>
    <name evidence="4" type="ORF">Sradi_0364900</name>
</gene>
<evidence type="ECO:0000259" key="3">
    <source>
        <dbReference type="PROSITE" id="PS50089"/>
    </source>
</evidence>
<feature type="transmembrane region" description="Helical" evidence="2">
    <location>
        <begin position="6"/>
        <end position="26"/>
    </location>
</feature>
<reference evidence="4" key="1">
    <citation type="submission" date="2020-06" db="EMBL/GenBank/DDBJ databases">
        <authorList>
            <person name="Li T."/>
            <person name="Hu X."/>
            <person name="Zhang T."/>
            <person name="Song X."/>
            <person name="Zhang H."/>
            <person name="Dai N."/>
            <person name="Sheng W."/>
            <person name="Hou X."/>
            <person name="Wei L."/>
        </authorList>
    </citation>
    <scope>NUCLEOTIDE SEQUENCE</scope>
    <source>
        <strain evidence="4">G02</strain>
        <tissue evidence="4">Leaf</tissue>
    </source>
</reference>
<dbReference type="PANTHER" id="PTHR45676:SF178">
    <property type="entry name" value="RING-TYPE E3 UBIQUITIN TRANSFERASE"/>
    <property type="match status" value="1"/>
</dbReference>
<dbReference type="SUPFAM" id="SSF57850">
    <property type="entry name" value="RING/U-box"/>
    <property type="match status" value="1"/>
</dbReference>
<name>A0AAW2W4G4_SESRA</name>
<dbReference type="InterPro" id="IPR013083">
    <property type="entry name" value="Znf_RING/FYVE/PHD"/>
</dbReference>
<keyword evidence="2" id="KW-0472">Membrane</keyword>
<dbReference type="SMART" id="SM00184">
    <property type="entry name" value="RING"/>
    <property type="match status" value="1"/>
</dbReference>
<comment type="caution">
    <text evidence="4">The sequence shown here is derived from an EMBL/GenBank/DDBJ whole genome shotgun (WGS) entry which is preliminary data.</text>
</comment>
<dbReference type="PROSITE" id="PS50089">
    <property type="entry name" value="ZF_RING_2"/>
    <property type="match status" value="1"/>
</dbReference>
<reference evidence="4" key="2">
    <citation type="journal article" date="2024" name="Plant">
        <title>Genomic evolution and insights into agronomic trait innovations of Sesamum species.</title>
        <authorList>
            <person name="Miao H."/>
            <person name="Wang L."/>
            <person name="Qu L."/>
            <person name="Liu H."/>
            <person name="Sun Y."/>
            <person name="Le M."/>
            <person name="Wang Q."/>
            <person name="Wei S."/>
            <person name="Zheng Y."/>
            <person name="Lin W."/>
            <person name="Duan Y."/>
            <person name="Cao H."/>
            <person name="Xiong S."/>
            <person name="Wang X."/>
            <person name="Wei L."/>
            <person name="Li C."/>
            <person name="Ma Q."/>
            <person name="Ju M."/>
            <person name="Zhao R."/>
            <person name="Li G."/>
            <person name="Mu C."/>
            <person name="Tian Q."/>
            <person name="Mei H."/>
            <person name="Zhang T."/>
            <person name="Gao T."/>
            <person name="Zhang H."/>
        </authorList>
    </citation>
    <scope>NUCLEOTIDE SEQUENCE</scope>
    <source>
        <strain evidence="4">G02</strain>
    </source>
</reference>
<keyword evidence="1" id="KW-0862">Zinc</keyword>
<keyword evidence="2" id="KW-0812">Transmembrane</keyword>
<keyword evidence="1" id="KW-0863">Zinc-finger</keyword>
<organism evidence="4">
    <name type="scientific">Sesamum radiatum</name>
    <name type="common">Black benniseed</name>
    <dbReference type="NCBI Taxonomy" id="300843"/>
    <lineage>
        <taxon>Eukaryota</taxon>
        <taxon>Viridiplantae</taxon>
        <taxon>Streptophyta</taxon>
        <taxon>Embryophyta</taxon>
        <taxon>Tracheophyta</taxon>
        <taxon>Spermatophyta</taxon>
        <taxon>Magnoliopsida</taxon>
        <taxon>eudicotyledons</taxon>
        <taxon>Gunneridae</taxon>
        <taxon>Pentapetalae</taxon>
        <taxon>asterids</taxon>
        <taxon>lamiids</taxon>
        <taxon>Lamiales</taxon>
        <taxon>Pedaliaceae</taxon>
        <taxon>Sesamum</taxon>
    </lineage>
</organism>